<dbReference type="NCBIfam" id="TIGR04183">
    <property type="entry name" value="Por_Secre_tail"/>
    <property type="match status" value="1"/>
</dbReference>
<proteinExistence type="predicted"/>
<gene>
    <name evidence="1" type="ORF">F0P96_09985</name>
</gene>
<name>A0AA88FL34_9BACT</name>
<comment type="caution">
    <text evidence="1">The sequence shown here is derived from an EMBL/GenBank/DDBJ whole genome shotgun (WGS) entry which is preliminary data.</text>
</comment>
<dbReference type="Gene3D" id="2.60.40.10">
    <property type="entry name" value="Immunoglobulins"/>
    <property type="match status" value="1"/>
</dbReference>
<dbReference type="InterPro" id="IPR013783">
    <property type="entry name" value="Ig-like_fold"/>
</dbReference>
<keyword evidence="2" id="KW-1185">Reference proteome</keyword>
<sequence>MAHAACQQHTPFCYMIQHLYSRISRLGYLLAGLLVLGSAGSSQAQVAAPSYYSAFANPASPAQYQAHLNGIVCLVGCGILNPSNVADLDLTNYTTIQSTLAVGDRARLRMALNGTAPLNYRAGVVLGSSNTLDAAALGAIIIRTYAGGVQQQQLLANATGVSATTMADGRTRVEFTAAKAFDQVEVDVLITAGVLRTLQVYYAFGIDAGVVTSATGFLSRLTAPSASDYQTTSGGGLLCAGTGVTSPQNAVSGDLNDFAVLSTAAGVGCKSSLQVRLEGKSPAGYQAGFVIGNGSLLDLDVLKALKVTTYLNGKEQETASAADLLQVTLLPNNRYQVSFATKEAFDRVELQQSSLLNVLSNLNVYYGFGIEPRAFRDEEPVLSDFSTPQAGTDYTVSGSSLLCVGCSLTNPERAADNIFSPTDFAQMNFPVTALGTQRIKLRLNGNGAAGNRAGMVLRTNTGLLSASLLSNVTLRTYGADGALQESASGSQLLSTGVLGGGLQEISFPTTQDFEWVEVEVRGGVGLFSNAQIFYAFADDPTQGFPSEVKTPAPLPVVLKSFTAKVLSEAVQLNWETASEKASSYFEVERATSPKEGFTAVGRVKAAGNTSSSERYTLRDADVVRQPAGLLYYRLKQVDLDGTTTYTAPVTVLWQPTRLAELVVYPNPATDAATVQVSAENQGVGTTLVLYGSRGELLRRQPVHNATETLSLAGLKAGLYHIVLFDAAGRKLGAQALAVQGR</sequence>
<organism evidence="1 2">
    <name type="scientific">Hymenobacter busanensis</name>
    <dbReference type="NCBI Taxonomy" id="2607656"/>
    <lineage>
        <taxon>Bacteria</taxon>
        <taxon>Pseudomonadati</taxon>
        <taxon>Bacteroidota</taxon>
        <taxon>Cytophagia</taxon>
        <taxon>Cytophagales</taxon>
        <taxon>Hymenobacteraceae</taxon>
        <taxon>Hymenobacter</taxon>
    </lineage>
</organism>
<dbReference type="Proteomes" id="UP000326380">
    <property type="component" value="Unassembled WGS sequence"/>
</dbReference>
<protein>
    <submittedName>
        <fullName evidence="1">T9SS type A sorting domain-containing protein</fullName>
    </submittedName>
</protein>
<evidence type="ECO:0000313" key="2">
    <source>
        <dbReference type="Proteomes" id="UP000326380"/>
    </source>
</evidence>
<accession>A0AA88FL34</accession>
<dbReference type="EMBL" id="VTWU01000003">
    <property type="protein sequence ID" value="KAA9333295.1"/>
    <property type="molecule type" value="Genomic_DNA"/>
</dbReference>
<dbReference type="InterPro" id="IPR026444">
    <property type="entry name" value="Secre_tail"/>
</dbReference>
<dbReference type="AlphaFoldDB" id="A0AA88FL34"/>
<reference evidence="1 2" key="1">
    <citation type="submission" date="2019-09" db="EMBL/GenBank/DDBJ databases">
        <title>Genome sequence of Hymenobacter sp. M3.</title>
        <authorList>
            <person name="Srinivasan S."/>
        </authorList>
    </citation>
    <scope>NUCLEOTIDE SEQUENCE [LARGE SCALE GENOMIC DNA]</scope>
    <source>
        <strain evidence="1 2">M3</strain>
    </source>
</reference>
<evidence type="ECO:0000313" key="1">
    <source>
        <dbReference type="EMBL" id="KAA9333295.1"/>
    </source>
</evidence>